<protein>
    <submittedName>
        <fullName evidence="1">Uncharacterized protein</fullName>
    </submittedName>
</protein>
<dbReference type="AlphaFoldDB" id="A0A0K2UWN1"/>
<organism evidence="1">
    <name type="scientific">Lepeophtheirus salmonis</name>
    <name type="common">Salmon louse</name>
    <name type="synonym">Caligus salmonis</name>
    <dbReference type="NCBI Taxonomy" id="72036"/>
    <lineage>
        <taxon>Eukaryota</taxon>
        <taxon>Metazoa</taxon>
        <taxon>Ecdysozoa</taxon>
        <taxon>Arthropoda</taxon>
        <taxon>Crustacea</taxon>
        <taxon>Multicrustacea</taxon>
        <taxon>Hexanauplia</taxon>
        <taxon>Copepoda</taxon>
        <taxon>Siphonostomatoida</taxon>
        <taxon>Caligidae</taxon>
        <taxon>Lepeophtheirus</taxon>
    </lineage>
</organism>
<name>A0A0K2UWN1_LEPSM</name>
<proteinExistence type="predicted"/>
<sequence length="28" mass="3408">MIPICFRRTSHLWMEAEKSLNNFVRCPK</sequence>
<dbReference type="EMBL" id="HACA01025307">
    <property type="protein sequence ID" value="CDW42668.1"/>
    <property type="molecule type" value="Transcribed_RNA"/>
</dbReference>
<accession>A0A0K2UWN1</accession>
<evidence type="ECO:0000313" key="1">
    <source>
        <dbReference type="EMBL" id="CDW42668.1"/>
    </source>
</evidence>
<reference evidence="1" key="1">
    <citation type="submission" date="2014-05" db="EMBL/GenBank/DDBJ databases">
        <authorList>
            <person name="Chronopoulou M."/>
        </authorList>
    </citation>
    <scope>NUCLEOTIDE SEQUENCE</scope>
    <source>
        <tissue evidence="1">Whole organism</tissue>
    </source>
</reference>